<accession>A0A378Y4P7</accession>
<gene>
    <name evidence="2" type="ORF">NCTC10343_05165</name>
</gene>
<dbReference type="SMART" id="SM00860">
    <property type="entry name" value="SMI1_KNR4"/>
    <property type="match status" value="1"/>
</dbReference>
<evidence type="ECO:0000259" key="1">
    <source>
        <dbReference type="SMART" id="SM00860"/>
    </source>
</evidence>
<organism evidence="2 3">
    <name type="scientific">Paenibacillus polymyxa</name>
    <name type="common">Bacillus polymyxa</name>
    <dbReference type="NCBI Taxonomy" id="1406"/>
    <lineage>
        <taxon>Bacteria</taxon>
        <taxon>Bacillati</taxon>
        <taxon>Bacillota</taxon>
        <taxon>Bacilli</taxon>
        <taxon>Bacillales</taxon>
        <taxon>Paenibacillaceae</taxon>
        <taxon>Paenibacillus</taxon>
    </lineage>
</organism>
<dbReference type="InterPro" id="IPR018958">
    <property type="entry name" value="Knr4/Smi1-like_dom"/>
</dbReference>
<proteinExistence type="predicted"/>
<dbReference type="Proteomes" id="UP000254400">
    <property type="component" value="Unassembled WGS sequence"/>
</dbReference>
<feature type="domain" description="Knr4/Smi1-like" evidence="1">
    <location>
        <begin position="34"/>
        <end position="216"/>
    </location>
</feature>
<protein>
    <submittedName>
        <fullName evidence="2">SMI1 / KNR4 family</fullName>
    </submittedName>
</protein>
<dbReference type="Gene3D" id="3.40.1580.10">
    <property type="entry name" value="SMI1/KNR4-like"/>
    <property type="match status" value="1"/>
</dbReference>
<evidence type="ECO:0000313" key="3">
    <source>
        <dbReference type="Proteomes" id="UP000254400"/>
    </source>
</evidence>
<sequence>MTVHFAHILEKLGEIADRLRQGGMPDVAYQCTKGISEEELTELEERLQVTLPASLSELLKRCGSLHLLWCLPQHCIVADESEYSYEGSHDLEQEPTNLDDITGEFGWNYEDIGYFTSYGEDTDSAADEQRYLILNYNGAGDPILLDRATSATEPAVFCYEHELDQFTLLAESLPTYIENMLALHGLWLWDWSNVLDEHGIQLDSPPLQLWQRWLDMFCTMKLEDARSLETLIHYTTMHGVDHPAVLQAFQAYDPKDIFLAWEQRIQCNPAQFATWAFFVGETAGIGAADWVRSLWEPDTDTAQAWRPPASNNTHARAAFISTRAYLSARCLHEQEGLTKVYNDLIQHRAKDGKLEGYTVSGQLQHFHSPQVIDWMRDKVNHPVDGWAVLFAYSRPTDEQVIEWLSGSELHQKIATEALNIMIQRDLLPTLEADAWASISNLLHASLQLVMLKKDKRRIEAVLEQLSHLELR</sequence>
<dbReference type="Pfam" id="PF09346">
    <property type="entry name" value="SMI1_KNR4"/>
    <property type="match status" value="1"/>
</dbReference>
<evidence type="ECO:0000313" key="2">
    <source>
        <dbReference type="EMBL" id="SUA72212.1"/>
    </source>
</evidence>
<dbReference type="AlphaFoldDB" id="A0A378Y4P7"/>
<dbReference type="RefSeq" id="WP_019688854.1">
    <property type="nucleotide sequence ID" value="NZ_CP036496.1"/>
</dbReference>
<name>A0A378Y4P7_PAEPO</name>
<dbReference type="SUPFAM" id="SSF160631">
    <property type="entry name" value="SMI1/KNR4-like"/>
    <property type="match status" value="1"/>
</dbReference>
<reference evidence="2 3" key="1">
    <citation type="submission" date="2018-06" db="EMBL/GenBank/DDBJ databases">
        <authorList>
            <consortium name="Pathogen Informatics"/>
            <person name="Doyle S."/>
        </authorList>
    </citation>
    <scope>NUCLEOTIDE SEQUENCE [LARGE SCALE GENOMIC DNA]</scope>
    <source>
        <strain evidence="2 3">NCTC10343</strain>
    </source>
</reference>
<dbReference type="EMBL" id="UGSC01000001">
    <property type="protein sequence ID" value="SUA72212.1"/>
    <property type="molecule type" value="Genomic_DNA"/>
</dbReference>
<dbReference type="GeneID" id="93348469"/>
<dbReference type="InterPro" id="IPR037883">
    <property type="entry name" value="Knr4/Smi1-like_sf"/>
</dbReference>